<dbReference type="GO" id="GO:0043190">
    <property type="term" value="C:ATP-binding cassette (ABC) transporter complex"/>
    <property type="evidence" value="ECO:0007669"/>
    <property type="project" value="InterPro"/>
</dbReference>
<proteinExistence type="predicted"/>
<dbReference type="GO" id="GO:1904680">
    <property type="term" value="F:peptide transmembrane transporter activity"/>
    <property type="evidence" value="ECO:0007669"/>
    <property type="project" value="TreeGrafter"/>
</dbReference>
<dbReference type="PANTHER" id="PTHR30290:SF65">
    <property type="entry name" value="MONOACYL PHOSPHATIDYLINOSITOL TETRAMANNOSIDE-BINDING PROTEIN LPQW-RELATED"/>
    <property type="match status" value="1"/>
</dbReference>
<evidence type="ECO:0000256" key="1">
    <source>
        <dbReference type="SAM" id="MobiDB-lite"/>
    </source>
</evidence>
<dbReference type="GO" id="GO:0015833">
    <property type="term" value="P:peptide transport"/>
    <property type="evidence" value="ECO:0007669"/>
    <property type="project" value="TreeGrafter"/>
</dbReference>
<accession>A0A2P8DUU4</accession>
<dbReference type="InterPro" id="IPR030678">
    <property type="entry name" value="Peptide/Ni-bd"/>
</dbReference>
<evidence type="ECO:0000259" key="2">
    <source>
        <dbReference type="Pfam" id="PF00496"/>
    </source>
</evidence>
<sequence length="585" mass="63106">MTGRVVRRSREHRSRRRAGRAGGQGLRCTAAVALLLAVVLTACQSSSGNAQDKKLPAASVNQVDPATLADGGTLRWGINELPAQWNPHHANGNLATVQTVMGALLPSPWRTGSDADSAPDPDYVEDVDVRTDPRQVVTLRLNPKARWSNGDPITWRDYAAMAEALSGRDPEFQVAGQTGYDRISSVRAGRDRFEVVVAFSKPFADYASLFRLLLPAAYTEDAERFNSGYLDRIPVTAGPFGSAKFDRTAKSIAVARSADWWGDRARLDRIVFRAMAPEALEAAFLDGGVDLAPLPVDSAAAKRVDKAADGEVRAARAPDFRHLTLNGESPLLSDVDVRHAVFLGVNRRAVAESAFSGLDWRPEPTDHHFLLPGQDGYTDNSGKWGAYDPEKAREVLEGAGWRAAGDGEPRRKGGKELRLRFTIPQGFAPAQSEAELVQSMLAEIGVAVRIDSVPRDALFADHILPGDYDMVALVSNGSGFPVSQFLQQWSTPLKAENGDEQWRANVGRIGSPAIDAAMDEALGSLDPEAALASINDADRLLWDTGHTLPLYQRPELVATRTGLANVGAPGFADIDYAAIGYPRGG</sequence>
<dbReference type="InterPro" id="IPR000914">
    <property type="entry name" value="SBP_5_dom"/>
</dbReference>
<protein>
    <submittedName>
        <fullName evidence="3">Peptide/nickel transport system substrate-binding protein</fullName>
    </submittedName>
</protein>
<dbReference type="Gene3D" id="3.10.105.10">
    <property type="entry name" value="Dipeptide-binding Protein, Domain 3"/>
    <property type="match status" value="1"/>
</dbReference>
<dbReference type="PANTHER" id="PTHR30290">
    <property type="entry name" value="PERIPLASMIC BINDING COMPONENT OF ABC TRANSPORTER"/>
    <property type="match status" value="1"/>
</dbReference>
<reference evidence="3 4" key="1">
    <citation type="submission" date="2018-03" db="EMBL/GenBank/DDBJ databases">
        <title>Genomic Encyclopedia of Archaeal and Bacterial Type Strains, Phase II (KMG-II): from individual species to whole genera.</title>
        <authorList>
            <person name="Goeker M."/>
        </authorList>
    </citation>
    <scope>NUCLEOTIDE SEQUENCE [LARGE SCALE GENOMIC DNA]</scope>
    <source>
        <strain evidence="3 4">DSM 45312</strain>
    </source>
</reference>
<dbReference type="GO" id="GO:0042597">
    <property type="term" value="C:periplasmic space"/>
    <property type="evidence" value="ECO:0007669"/>
    <property type="project" value="UniProtKB-ARBA"/>
</dbReference>
<feature type="compositionally biased region" description="Basic residues" evidence="1">
    <location>
        <begin position="1"/>
        <end position="19"/>
    </location>
</feature>
<comment type="caution">
    <text evidence="3">The sequence shown here is derived from an EMBL/GenBank/DDBJ whole genome shotgun (WGS) entry which is preliminary data.</text>
</comment>
<evidence type="ECO:0000313" key="4">
    <source>
        <dbReference type="Proteomes" id="UP000240542"/>
    </source>
</evidence>
<dbReference type="CDD" id="cd08501">
    <property type="entry name" value="PBP2_Lpqw"/>
    <property type="match status" value="1"/>
</dbReference>
<name>A0A2P8DUU4_9ACTN</name>
<organism evidence="3 4">
    <name type="scientific">Murinocardiopsis flavida</name>
    <dbReference type="NCBI Taxonomy" id="645275"/>
    <lineage>
        <taxon>Bacteria</taxon>
        <taxon>Bacillati</taxon>
        <taxon>Actinomycetota</taxon>
        <taxon>Actinomycetes</taxon>
        <taxon>Streptosporangiales</taxon>
        <taxon>Nocardiopsidaceae</taxon>
        <taxon>Murinocardiopsis</taxon>
    </lineage>
</organism>
<dbReference type="Pfam" id="PF00496">
    <property type="entry name" value="SBP_bac_5"/>
    <property type="match status" value="1"/>
</dbReference>
<dbReference type="PIRSF" id="PIRSF002741">
    <property type="entry name" value="MppA"/>
    <property type="match status" value="1"/>
</dbReference>
<feature type="domain" description="Solute-binding protein family 5" evidence="2">
    <location>
        <begin position="121"/>
        <end position="492"/>
    </location>
</feature>
<dbReference type="Gene3D" id="3.40.190.10">
    <property type="entry name" value="Periplasmic binding protein-like II"/>
    <property type="match status" value="1"/>
</dbReference>
<dbReference type="EMBL" id="PYGA01000001">
    <property type="protein sequence ID" value="PSL00975.1"/>
    <property type="molecule type" value="Genomic_DNA"/>
</dbReference>
<gene>
    <name evidence="3" type="ORF">CLV63_101454</name>
</gene>
<dbReference type="Proteomes" id="UP000240542">
    <property type="component" value="Unassembled WGS sequence"/>
</dbReference>
<feature type="region of interest" description="Disordered" evidence="1">
    <location>
        <begin position="1"/>
        <end position="22"/>
    </location>
</feature>
<evidence type="ECO:0000313" key="3">
    <source>
        <dbReference type="EMBL" id="PSL00975.1"/>
    </source>
</evidence>
<dbReference type="InterPro" id="IPR039424">
    <property type="entry name" value="SBP_5"/>
</dbReference>
<dbReference type="Gene3D" id="3.90.76.10">
    <property type="entry name" value="Dipeptide-binding Protein, Domain 1"/>
    <property type="match status" value="1"/>
</dbReference>
<dbReference type="SUPFAM" id="SSF53850">
    <property type="entry name" value="Periplasmic binding protein-like II"/>
    <property type="match status" value="1"/>
</dbReference>
<dbReference type="AlphaFoldDB" id="A0A2P8DUU4"/>
<keyword evidence="4" id="KW-1185">Reference proteome</keyword>